<evidence type="ECO:0000313" key="4">
    <source>
        <dbReference type="Proteomes" id="UP001197093"/>
    </source>
</evidence>
<dbReference type="AlphaFoldDB" id="A0AAD4HY65"/>
<evidence type="ECO:0000256" key="1">
    <source>
        <dbReference type="ARBA" id="ARBA00022801"/>
    </source>
</evidence>
<proteinExistence type="predicted"/>
<evidence type="ECO:0000259" key="2">
    <source>
        <dbReference type="Pfam" id="PF02018"/>
    </source>
</evidence>
<dbReference type="GO" id="GO:0016798">
    <property type="term" value="F:hydrolase activity, acting on glycosyl bonds"/>
    <property type="evidence" value="ECO:0007669"/>
    <property type="project" value="InterPro"/>
</dbReference>
<protein>
    <recommendedName>
        <fullName evidence="2">CBM-cenC domain-containing protein</fullName>
    </recommendedName>
</protein>
<feature type="domain" description="CBM-cenC" evidence="2">
    <location>
        <begin position="82"/>
        <end position="200"/>
    </location>
</feature>
<reference evidence="3" key="1">
    <citation type="submission" date="2023-02" db="EMBL/GenBank/DDBJ databases">
        <authorList>
            <person name="Palmer J.M."/>
        </authorList>
    </citation>
    <scope>NUCLEOTIDE SEQUENCE</scope>
    <source>
        <strain evidence="3">FW57</strain>
    </source>
</reference>
<comment type="caution">
    <text evidence="3">The sequence shown here is derived from an EMBL/GenBank/DDBJ whole genome shotgun (WGS) entry which is preliminary data.</text>
</comment>
<organism evidence="3 4">
    <name type="scientific">Staphylotrichum longicolle</name>
    <dbReference type="NCBI Taxonomy" id="669026"/>
    <lineage>
        <taxon>Eukaryota</taxon>
        <taxon>Fungi</taxon>
        <taxon>Dikarya</taxon>
        <taxon>Ascomycota</taxon>
        <taxon>Pezizomycotina</taxon>
        <taxon>Sordariomycetes</taxon>
        <taxon>Sordariomycetidae</taxon>
        <taxon>Sordariales</taxon>
        <taxon>Chaetomiaceae</taxon>
        <taxon>Staphylotrichum</taxon>
    </lineage>
</organism>
<accession>A0AAD4HY65</accession>
<dbReference type="Pfam" id="PF02018">
    <property type="entry name" value="CBM_4_9"/>
    <property type="match status" value="1"/>
</dbReference>
<dbReference type="EMBL" id="JAHCVI010000003">
    <property type="protein sequence ID" value="KAG7287641.1"/>
    <property type="molecule type" value="Genomic_DNA"/>
</dbReference>
<keyword evidence="1" id="KW-0378">Hydrolase</keyword>
<name>A0AAD4HY65_9PEZI</name>
<dbReference type="SUPFAM" id="SSF49785">
    <property type="entry name" value="Galactose-binding domain-like"/>
    <property type="match status" value="1"/>
</dbReference>
<keyword evidence="4" id="KW-1185">Reference proteome</keyword>
<dbReference type="Gene3D" id="2.60.120.260">
    <property type="entry name" value="Galactose-binding domain-like"/>
    <property type="match status" value="1"/>
</dbReference>
<gene>
    <name evidence="3" type="ORF">NEMBOFW57_007154</name>
</gene>
<dbReference type="InterPro" id="IPR008979">
    <property type="entry name" value="Galactose-bd-like_sf"/>
</dbReference>
<sequence length="230" mass="24613">MTITTLAAPSVTAHINACNAALRVYDNQLAPGVSGCFENIGQAAFNPTSAYSCISSAPLYCQATSACAPAATATPLIPPFDNPSFESGTLGSWTEVPPATPGNLVGSISTEQAHSGQYSLKMQFNNLADDFIAWQHKVRFEPGARYEFSFWYYSLSNLSRGTLSLKVEYPGTSLPLVIQMSAQGPGKWVQQKFSLTPSTSFGTFSVTYLSTKGTVGNTIYIDDVTFTKIG</sequence>
<evidence type="ECO:0000313" key="3">
    <source>
        <dbReference type="EMBL" id="KAG7287641.1"/>
    </source>
</evidence>
<dbReference type="InterPro" id="IPR003305">
    <property type="entry name" value="CenC_carb-bd"/>
</dbReference>
<dbReference type="Proteomes" id="UP001197093">
    <property type="component" value="Unassembled WGS sequence"/>
</dbReference>